<feature type="region of interest" description="Disordered" evidence="1">
    <location>
        <begin position="49"/>
        <end position="130"/>
    </location>
</feature>
<protein>
    <submittedName>
        <fullName evidence="2">Uncharacterized protein</fullName>
    </submittedName>
</protein>
<evidence type="ECO:0000313" key="2">
    <source>
        <dbReference type="EMBL" id="KAF5341645.1"/>
    </source>
</evidence>
<dbReference type="EMBL" id="JAACJK010000001">
    <property type="protein sequence ID" value="KAF5341645.1"/>
    <property type="molecule type" value="Genomic_DNA"/>
</dbReference>
<name>A0A8H5CH47_9AGAR</name>
<reference evidence="2 3" key="1">
    <citation type="journal article" date="2020" name="ISME J.">
        <title>Uncovering the hidden diversity of litter-decomposition mechanisms in mushroom-forming fungi.</title>
        <authorList>
            <person name="Floudas D."/>
            <person name="Bentzer J."/>
            <person name="Ahren D."/>
            <person name="Johansson T."/>
            <person name="Persson P."/>
            <person name="Tunlid A."/>
        </authorList>
    </citation>
    <scope>NUCLEOTIDE SEQUENCE [LARGE SCALE GENOMIC DNA]</scope>
    <source>
        <strain evidence="2 3">CBS 175.51</strain>
    </source>
</reference>
<feature type="compositionally biased region" description="Low complexity" evidence="1">
    <location>
        <begin position="95"/>
        <end position="112"/>
    </location>
</feature>
<accession>A0A8H5CH47</accession>
<dbReference type="Proteomes" id="UP000541558">
    <property type="component" value="Unassembled WGS sequence"/>
</dbReference>
<feature type="compositionally biased region" description="Low complexity" evidence="1">
    <location>
        <begin position="66"/>
        <end position="79"/>
    </location>
</feature>
<comment type="caution">
    <text evidence="2">The sequence shown here is derived from an EMBL/GenBank/DDBJ whole genome shotgun (WGS) entry which is preliminary data.</text>
</comment>
<gene>
    <name evidence="2" type="ORF">D9611_002084</name>
</gene>
<organism evidence="2 3">
    <name type="scientific">Ephemerocybe angulata</name>
    <dbReference type="NCBI Taxonomy" id="980116"/>
    <lineage>
        <taxon>Eukaryota</taxon>
        <taxon>Fungi</taxon>
        <taxon>Dikarya</taxon>
        <taxon>Basidiomycota</taxon>
        <taxon>Agaricomycotina</taxon>
        <taxon>Agaricomycetes</taxon>
        <taxon>Agaricomycetidae</taxon>
        <taxon>Agaricales</taxon>
        <taxon>Agaricineae</taxon>
        <taxon>Psathyrellaceae</taxon>
        <taxon>Ephemerocybe</taxon>
    </lineage>
</organism>
<evidence type="ECO:0000313" key="3">
    <source>
        <dbReference type="Proteomes" id="UP000541558"/>
    </source>
</evidence>
<feature type="compositionally biased region" description="Acidic residues" evidence="1">
    <location>
        <begin position="121"/>
        <end position="130"/>
    </location>
</feature>
<sequence>MPTPRFTLSLAETLALEEYLSSLPSEKLTPDLLDIISRLQATIKRATSLKDQGRLQEMHHDSPVESHGSSRPGTSRSSTDMPTKSGDARPTKTGETTSAATPAETSESTAPAVQTSVVPTPEEDSAAETA</sequence>
<evidence type="ECO:0000256" key="1">
    <source>
        <dbReference type="SAM" id="MobiDB-lite"/>
    </source>
</evidence>
<feature type="compositionally biased region" description="Basic and acidic residues" evidence="1">
    <location>
        <begin position="51"/>
        <end position="64"/>
    </location>
</feature>
<dbReference type="AlphaFoldDB" id="A0A8H5CH47"/>
<proteinExistence type="predicted"/>
<keyword evidence="3" id="KW-1185">Reference proteome</keyword>